<name>A0ABD2QCE6_9PLAT</name>
<keyword evidence="1" id="KW-0732">Signal</keyword>
<protein>
    <recommendedName>
        <fullName evidence="4">Secreted protein</fullName>
    </recommendedName>
</protein>
<evidence type="ECO:0000256" key="1">
    <source>
        <dbReference type="SAM" id="SignalP"/>
    </source>
</evidence>
<gene>
    <name evidence="2" type="ORF">Ciccas_004938</name>
</gene>
<sequence length="70" mass="7932">MHSLTLIVVALTLSLPILLTTTCNTLQNSSKRKKANYFIKTREPRLCKTPECVSFSTNSHENKRENALLL</sequence>
<accession>A0ABD2QCE6</accession>
<dbReference type="AlphaFoldDB" id="A0ABD2QCE6"/>
<feature type="signal peptide" evidence="1">
    <location>
        <begin position="1"/>
        <end position="20"/>
    </location>
</feature>
<evidence type="ECO:0000313" key="2">
    <source>
        <dbReference type="EMBL" id="KAL3316421.1"/>
    </source>
</evidence>
<organism evidence="2 3">
    <name type="scientific">Cichlidogyrus casuarinus</name>
    <dbReference type="NCBI Taxonomy" id="1844966"/>
    <lineage>
        <taxon>Eukaryota</taxon>
        <taxon>Metazoa</taxon>
        <taxon>Spiralia</taxon>
        <taxon>Lophotrochozoa</taxon>
        <taxon>Platyhelminthes</taxon>
        <taxon>Monogenea</taxon>
        <taxon>Monopisthocotylea</taxon>
        <taxon>Dactylogyridea</taxon>
        <taxon>Ancyrocephalidae</taxon>
        <taxon>Cichlidogyrus</taxon>
    </lineage>
</organism>
<feature type="chain" id="PRO_5044792155" description="Secreted protein" evidence="1">
    <location>
        <begin position="21"/>
        <end position="70"/>
    </location>
</feature>
<comment type="caution">
    <text evidence="2">The sequence shown here is derived from an EMBL/GenBank/DDBJ whole genome shotgun (WGS) entry which is preliminary data.</text>
</comment>
<reference evidence="2 3" key="1">
    <citation type="submission" date="2024-11" db="EMBL/GenBank/DDBJ databases">
        <title>Adaptive evolution of stress response genes in parasites aligns with host niche diversity.</title>
        <authorList>
            <person name="Hahn C."/>
            <person name="Resl P."/>
        </authorList>
    </citation>
    <scope>NUCLEOTIDE SEQUENCE [LARGE SCALE GENOMIC DNA]</scope>
    <source>
        <strain evidence="2">EGGRZ-B1_66</strain>
        <tissue evidence="2">Body</tissue>
    </source>
</reference>
<proteinExistence type="predicted"/>
<evidence type="ECO:0000313" key="3">
    <source>
        <dbReference type="Proteomes" id="UP001626550"/>
    </source>
</evidence>
<dbReference type="Proteomes" id="UP001626550">
    <property type="component" value="Unassembled WGS sequence"/>
</dbReference>
<evidence type="ECO:0008006" key="4">
    <source>
        <dbReference type="Google" id="ProtNLM"/>
    </source>
</evidence>
<dbReference type="EMBL" id="JBJKFK010000542">
    <property type="protein sequence ID" value="KAL3316421.1"/>
    <property type="molecule type" value="Genomic_DNA"/>
</dbReference>
<keyword evidence="3" id="KW-1185">Reference proteome</keyword>